<name>A0A2R6NYQ0_9APHY</name>
<gene>
    <name evidence="2" type="ORF">PHLCEN_2v6689</name>
</gene>
<organism evidence="2 3">
    <name type="scientific">Hermanssonia centrifuga</name>
    <dbReference type="NCBI Taxonomy" id="98765"/>
    <lineage>
        <taxon>Eukaryota</taxon>
        <taxon>Fungi</taxon>
        <taxon>Dikarya</taxon>
        <taxon>Basidiomycota</taxon>
        <taxon>Agaricomycotina</taxon>
        <taxon>Agaricomycetes</taxon>
        <taxon>Polyporales</taxon>
        <taxon>Meruliaceae</taxon>
        <taxon>Hermanssonia</taxon>
    </lineage>
</organism>
<comment type="caution">
    <text evidence="2">The sequence shown here is derived from an EMBL/GenBank/DDBJ whole genome shotgun (WGS) entry which is preliminary data.</text>
</comment>
<protein>
    <recommendedName>
        <fullName evidence="1">UTP25 NTP hydrolase-like domain-containing protein</fullName>
    </recommendedName>
</protein>
<proteinExistence type="predicted"/>
<reference evidence="2 3" key="1">
    <citation type="submission" date="2018-02" db="EMBL/GenBank/DDBJ databases">
        <title>Genome sequence of the basidiomycete white-rot fungus Phlebia centrifuga.</title>
        <authorList>
            <person name="Granchi Z."/>
            <person name="Peng M."/>
            <person name="de Vries R.P."/>
            <person name="Hilden K."/>
            <person name="Makela M.R."/>
            <person name="Grigoriev I."/>
            <person name="Riley R."/>
        </authorList>
    </citation>
    <scope>NUCLEOTIDE SEQUENCE [LARGE SCALE GENOMIC DNA]</scope>
    <source>
        <strain evidence="2 3">FBCC195</strain>
    </source>
</reference>
<dbReference type="GO" id="GO:0019843">
    <property type="term" value="F:rRNA binding"/>
    <property type="evidence" value="ECO:0007669"/>
    <property type="project" value="TreeGrafter"/>
</dbReference>
<dbReference type="GO" id="GO:0000462">
    <property type="term" value="P:maturation of SSU-rRNA from tricistronic rRNA transcript (SSU-rRNA, 5.8S rRNA, LSU-rRNA)"/>
    <property type="evidence" value="ECO:0007669"/>
    <property type="project" value="TreeGrafter"/>
</dbReference>
<dbReference type="PANTHER" id="PTHR12933:SF0">
    <property type="entry name" value="U3 SMALL NUCLEOLAR RNA-ASSOCIATED PROTEIN 25 HOMOLOG"/>
    <property type="match status" value="1"/>
</dbReference>
<dbReference type="InterPro" id="IPR010678">
    <property type="entry name" value="UTP25"/>
</dbReference>
<sequence>MGLDRGNETTTQLLTLLNVSATKAGKRKWDHQESKPAQPLNKRRAIQFADAPLSEVANVVRVAAEEVTSPNEEEVGTEGASETQVEVVEAEDGSEDPSADPYEVHYGAKSNVCTEERRNAADEKAWEMSREKLGKLGGVVQYTAGAAETKPAEKQTSRSAILERLKTPFEERQAKLPKELAAIQNDLLSLLSSNRDLYLTRTPLDSQQALREAISLHMLNHITKKRRRVLKNNERLAHASKSGAPAPEDVQDQGFTRPSVLVLLPFRSFALRWVTALTSHTPSPTFQIENHSRFQSEYGLPSGAVDKLESAEPGTYPRDHVEMFKGNVDDSFRVGIKLTRKSVKLFADFYGCDLILASPLGLRMSIEKDQNADFLSSIEMLVVDQMDALTMQNWEHVQFVFSHLNKLPKESHDVDFSRIKPWYLDGQ</sequence>
<accession>A0A2R6NYQ0</accession>
<dbReference type="Proteomes" id="UP000186601">
    <property type="component" value="Unassembled WGS sequence"/>
</dbReference>
<feature type="domain" description="UTP25 NTP hydrolase-like" evidence="1">
    <location>
        <begin position="195"/>
        <end position="427"/>
    </location>
</feature>
<dbReference type="AlphaFoldDB" id="A0A2R6NYQ0"/>
<dbReference type="GO" id="GO:0034511">
    <property type="term" value="F:U3 snoRNA binding"/>
    <property type="evidence" value="ECO:0007669"/>
    <property type="project" value="InterPro"/>
</dbReference>
<dbReference type="OrthoDB" id="10264378at2759"/>
<dbReference type="EMBL" id="MLYV02000645">
    <property type="protein sequence ID" value="PSR80620.1"/>
    <property type="molecule type" value="Genomic_DNA"/>
</dbReference>
<evidence type="ECO:0000259" key="1">
    <source>
        <dbReference type="Pfam" id="PF22916"/>
    </source>
</evidence>
<evidence type="ECO:0000313" key="2">
    <source>
        <dbReference type="EMBL" id="PSR80620.1"/>
    </source>
</evidence>
<dbReference type="GO" id="GO:0032040">
    <property type="term" value="C:small-subunit processome"/>
    <property type="evidence" value="ECO:0007669"/>
    <property type="project" value="TreeGrafter"/>
</dbReference>
<dbReference type="PANTHER" id="PTHR12933">
    <property type="entry name" value="ORF PROTEIN-RELATED"/>
    <property type="match status" value="1"/>
</dbReference>
<evidence type="ECO:0000313" key="3">
    <source>
        <dbReference type="Proteomes" id="UP000186601"/>
    </source>
</evidence>
<dbReference type="Pfam" id="PF22916">
    <property type="entry name" value="UTP25_NTPase-like"/>
    <property type="match status" value="1"/>
</dbReference>
<dbReference type="InterPro" id="IPR053940">
    <property type="entry name" value="UTP25_NTPase-like"/>
</dbReference>
<dbReference type="STRING" id="98765.A0A2R6NYQ0"/>
<keyword evidence="3" id="KW-1185">Reference proteome</keyword>